<reference evidence="6" key="1">
    <citation type="submission" date="2021-08" db="EMBL/GenBank/DDBJ databases">
        <title>WGS assembly of Ceratopteris richardii.</title>
        <authorList>
            <person name="Marchant D.B."/>
            <person name="Chen G."/>
            <person name="Jenkins J."/>
            <person name="Shu S."/>
            <person name="Leebens-Mack J."/>
            <person name="Grimwood J."/>
            <person name="Schmutz J."/>
            <person name="Soltis P."/>
            <person name="Soltis D."/>
            <person name="Chen Z.-H."/>
        </authorList>
    </citation>
    <scope>NUCLEOTIDE SEQUENCE</scope>
    <source>
        <strain evidence="6">Whitten #5841</strain>
        <tissue evidence="6">Leaf</tissue>
    </source>
</reference>
<gene>
    <name evidence="6" type="ORF">KP509_31G055400</name>
</gene>
<dbReference type="SMART" id="SM00353">
    <property type="entry name" value="HLH"/>
    <property type="match status" value="1"/>
</dbReference>
<name>A0A8T2R0E3_CERRI</name>
<keyword evidence="7" id="KW-1185">Reference proteome</keyword>
<evidence type="ECO:0000313" key="7">
    <source>
        <dbReference type="Proteomes" id="UP000825935"/>
    </source>
</evidence>
<keyword evidence="3" id="KW-0175">Coiled coil</keyword>
<dbReference type="InterPro" id="IPR036638">
    <property type="entry name" value="HLH_DNA-bd_sf"/>
</dbReference>
<proteinExistence type="predicted"/>
<dbReference type="GO" id="GO:0003700">
    <property type="term" value="F:DNA-binding transcription factor activity"/>
    <property type="evidence" value="ECO:0007669"/>
    <property type="project" value="InterPro"/>
</dbReference>
<dbReference type="Proteomes" id="UP000825935">
    <property type="component" value="Chromosome 31"/>
</dbReference>
<dbReference type="GO" id="GO:0046983">
    <property type="term" value="F:protein dimerization activity"/>
    <property type="evidence" value="ECO:0007669"/>
    <property type="project" value="InterPro"/>
</dbReference>
<feature type="domain" description="BHLH" evidence="5">
    <location>
        <begin position="146"/>
        <end position="200"/>
    </location>
</feature>
<feature type="coiled-coil region" evidence="3">
    <location>
        <begin position="197"/>
        <end position="224"/>
    </location>
</feature>
<sequence>MRNPTFFSTELENWLAEYNFSEEVAPWQEEFFASPAQIQSACSDLFKAQPCNSESGRIEAGLVNPGAAQAEADLTNDEFGTFNELSVPGNVRRDKHHSRVSSRPNAIHGHLIEEVMKSSYTEPLPLDGSQAQVQSSRAPRRKGTQSYREAHIHSERQRRQGMSSLFNTLRSLLPCTQIDKHFKGDRCTLLGHVIEYVHWLEKKLQELEALRADLKRRHDENLEAIYGCTQVMPSSTKKNMAPRASPSSVSVQFWSHADIFITLNSPKQRGLWPQLLGLLQDTLQLDVRNVTLSATPLFYVHSIYAKVAHENQHEVSSNELEYMLQELISAY</sequence>
<keyword evidence="2" id="KW-0804">Transcription</keyword>
<protein>
    <recommendedName>
        <fullName evidence="5">BHLH domain-containing protein</fullName>
    </recommendedName>
</protein>
<dbReference type="EMBL" id="CM035436">
    <property type="protein sequence ID" value="KAH7289053.1"/>
    <property type="molecule type" value="Genomic_DNA"/>
</dbReference>
<feature type="compositionally biased region" description="Basic and acidic residues" evidence="4">
    <location>
        <begin position="148"/>
        <end position="158"/>
    </location>
</feature>
<dbReference type="OrthoDB" id="1935281at2759"/>
<keyword evidence="1" id="KW-0805">Transcription regulation</keyword>
<dbReference type="PROSITE" id="PS50888">
    <property type="entry name" value="BHLH"/>
    <property type="match status" value="1"/>
</dbReference>
<dbReference type="InterPro" id="IPR011598">
    <property type="entry name" value="bHLH_dom"/>
</dbReference>
<evidence type="ECO:0000256" key="2">
    <source>
        <dbReference type="ARBA" id="ARBA00023163"/>
    </source>
</evidence>
<feature type="region of interest" description="Disordered" evidence="4">
    <location>
        <begin position="123"/>
        <end position="160"/>
    </location>
</feature>
<dbReference type="SUPFAM" id="SSF47459">
    <property type="entry name" value="HLH, helix-loop-helix DNA-binding domain"/>
    <property type="match status" value="1"/>
</dbReference>
<evidence type="ECO:0000259" key="5">
    <source>
        <dbReference type="PROSITE" id="PS50888"/>
    </source>
</evidence>
<accession>A0A8T2R0E3</accession>
<dbReference type="AlphaFoldDB" id="A0A8T2R0E3"/>
<dbReference type="InterPro" id="IPR044278">
    <property type="entry name" value="BHLH95-like"/>
</dbReference>
<evidence type="ECO:0000256" key="3">
    <source>
        <dbReference type="SAM" id="Coils"/>
    </source>
</evidence>
<dbReference type="Gene3D" id="4.10.280.10">
    <property type="entry name" value="Helix-loop-helix DNA-binding domain"/>
    <property type="match status" value="1"/>
</dbReference>
<evidence type="ECO:0000313" key="6">
    <source>
        <dbReference type="EMBL" id="KAH7289053.1"/>
    </source>
</evidence>
<evidence type="ECO:0000256" key="4">
    <source>
        <dbReference type="SAM" id="MobiDB-lite"/>
    </source>
</evidence>
<comment type="caution">
    <text evidence="6">The sequence shown here is derived from an EMBL/GenBank/DDBJ whole genome shotgun (WGS) entry which is preliminary data.</text>
</comment>
<evidence type="ECO:0000256" key="1">
    <source>
        <dbReference type="ARBA" id="ARBA00023015"/>
    </source>
</evidence>
<dbReference type="Pfam" id="PF00010">
    <property type="entry name" value="HLH"/>
    <property type="match status" value="1"/>
</dbReference>
<dbReference type="PANTHER" id="PTHR46772">
    <property type="entry name" value="BHLH DOMAIN-CONTAINING PROTEIN"/>
    <property type="match status" value="1"/>
</dbReference>
<organism evidence="6 7">
    <name type="scientific">Ceratopteris richardii</name>
    <name type="common">Triangle waterfern</name>
    <dbReference type="NCBI Taxonomy" id="49495"/>
    <lineage>
        <taxon>Eukaryota</taxon>
        <taxon>Viridiplantae</taxon>
        <taxon>Streptophyta</taxon>
        <taxon>Embryophyta</taxon>
        <taxon>Tracheophyta</taxon>
        <taxon>Polypodiopsida</taxon>
        <taxon>Polypodiidae</taxon>
        <taxon>Polypodiales</taxon>
        <taxon>Pteridineae</taxon>
        <taxon>Pteridaceae</taxon>
        <taxon>Parkerioideae</taxon>
        <taxon>Ceratopteris</taxon>
    </lineage>
</organism>